<dbReference type="OrthoDB" id="140758at2157"/>
<protein>
    <recommendedName>
        <fullName evidence="1">DUF306 domain-containing protein</fullName>
    </recommendedName>
</protein>
<name>Q12Y26_METBU</name>
<sequence>MSGLTEVLPASKSVVPGPENYKLTFNLDGTYSIKTDCNHGVGGHTLDGSELTLASGPMTLAYFSPDSQDSQYLSLLSNVTTVSMENDQLVLGIRENGEKMLFVKVDVFEQ</sequence>
<dbReference type="HOGENOM" id="CLU_2165252_0_0_2"/>
<dbReference type="Gene3D" id="2.40.128.270">
    <property type="match status" value="1"/>
</dbReference>
<accession>Q12Y26</accession>
<dbReference type="Proteomes" id="UP000001979">
    <property type="component" value="Chromosome"/>
</dbReference>
<dbReference type="EMBL" id="CP000300">
    <property type="protein sequence ID" value="ABE51650.1"/>
    <property type="molecule type" value="Genomic_DNA"/>
</dbReference>
<feature type="domain" description="DUF306" evidence="1">
    <location>
        <begin position="14"/>
        <end position="100"/>
    </location>
</feature>
<keyword evidence="3" id="KW-1185">Reference proteome</keyword>
<proteinExistence type="predicted"/>
<evidence type="ECO:0000259" key="1">
    <source>
        <dbReference type="Pfam" id="PF03724"/>
    </source>
</evidence>
<dbReference type="STRING" id="259564.Mbur_0684"/>
<reference evidence="3" key="1">
    <citation type="journal article" date="2009" name="ISME J.">
        <title>The genome sequence of the psychrophilic archaeon, Methanococcoides burtonii: the role of genome evolution in cold adaptation.</title>
        <authorList>
            <person name="Allen M.A."/>
            <person name="Lauro F.M."/>
            <person name="Williams T.J."/>
            <person name="Burg D."/>
            <person name="Siddiqui K.S."/>
            <person name="De Francisci D."/>
            <person name="Chong K.W."/>
            <person name="Pilak O."/>
            <person name="Chew H.H."/>
            <person name="De Maere M.Z."/>
            <person name="Ting L."/>
            <person name="Katrib M."/>
            <person name="Ng C."/>
            <person name="Sowers K.R."/>
            <person name="Galperin M.Y."/>
            <person name="Anderson I.J."/>
            <person name="Ivanova N."/>
            <person name="Dalin E."/>
            <person name="Martinez M."/>
            <person name="Lapidus A."/>
            <person name="Hauser L."/>
            <person name="Land M."/>
            <person name="Thomas T."/>
            <person name="Cavicchioli R."/>
        </authorList>
    </citation>
    <scope>NUCLEOTIDE SEQUENCE [LARGE SCALE GENOMIC DNA]</scope>
    <source>
        <strain evidence="3">DSM 6242 / NBRC 107633 / OCM 468 / ACE-M</strain>
    </source>
</reference>
<gene>
    <name evidence="2" type="ordered locus">Mbur_0684</name>
</gene>
<dbReference type="AlphaFoldDB" id="Q12Y26"/>
<evidence type="ECO:0000313" key="3">
    <source>
        <dbReference type="Proteomes" id="UP000001979"/>
    </source>
</evidence>
<dbReference type="InterPro" id="IPR038670">
    <property type="entry name" value="HslJ-like_sf"/>
</dbReference>
<dbReference type="GeneID" id="3998143"/>
<evidence type="ECO:0000313" key="2">
    <source>
        <dbReference type="EMBL" id="ABE51650.1"/>
    </source>
</evidence>
<dbReference type="InterPro" id="IPR005184">
    <property type="entry name" value="DUF306_Meta_HslJ"/>
</dbReference>
<dbReference type="Pfam" id="PF03724">
    <property type="entry name" value="META"/>
    <property type="match status" value="1"/>
</dbReference>
<dbReference type="KEGG" id="mbu:Mbur_0684"/>
<organism evidence="2 3">
    <name type="scientific">Methanococcoides burtonii (strain DSM 6242 / NBRC 107633 / OCM 468 / ACE-M)</name>
    <dbReference type="NCBI Taxonomy" id="259564"/>
    <lineage>
        <taxon>Archaea</taxon>
        <taxon>Methanobacteriati</taxon>
        <taxon>Methanobacteriota</taxon>
        <taxon>Stenosarchaea group</taxon>
        <taxon>Methanomicrobia</taxon>
        <taxon>Methanosarcinales</taxon>
        <taxon>Methanosarcinaceae</taxon>
        <taxon>Methanococcoides</taxon>
    </lineage>
</organism>
<dbReference type="RefSeq" id="WP_011498808.1">
    <property type="nucleotide sequence ID" value="NC_007955.1"/>
</dbReference>